<dbReference type="PANTHER" id="PTHR33244:SF3">
    <property type="entry name" value="PEPTIDASE A2 DOMAIN-CONTAINING PROTEIN"/>
    <property type="match status" value="1"/>
</dbReference>
<evidence type="ECO:0000313" key="1">
    <source>
        <dbReference type="EMBL" id="VDI45212.1"/>
    </source>
</evidence>
<name>A0A8B6FAD2_MYTGA</name>
<dbReference type="PANTHER" id="PTHR33244">
    <property type="entry name" value="INTEGRASE CATALYTIC DOMAIN-CONTAINING PROTEIN-RELATED"/>
    <property type="match status" value="1"/>
</dbReference>
<protein>
    <submittedName>
        <fullName evidence="1">Uncharacterized protein</fullName>
    </submittedName>
</protein>
<dbReference type="EMBL" id="UYJE01006340">
    <property type="protein sequence ID" value="VDI45212.1"/>
    <property type="molecule type" value="Genomic_DNA"/>
</dbReference>
<organism evidence="1 2">
    <name type="scientific">Mytilus galloprovincialis</name>
    <name type="common">Mediterranean mussel</name>
    <dbReference type="NCBI Taxonomy" id="29158"/>
    <lineage>
        <taxon>Eukaryota</taxon>
        <taxon>Metazoa</taxon>
        <taxon>Spiralia</taxon>
        <taxon>Lophotrochozoa</taxon>
        <taxon>Mollusca</taxon>
        <taxon>Bivalvia</taxon>
        <taxon>Autobranchia</taxon>
        <taxon>Pteriomorphia</taxon>
        <taxon>Mytilida</taxon>
        <taxon>Mytiloidea</taxon>
        <taxon>Mytilidae</taxon>
        <taxon>Mytilinae</taxon>
        <taxon>Mytilus</taxon>
    </lineage>
</organism>
<comment type="caution">
    <text evidence="1">The sequence shown here is derived from an EMBL/GenBank/DDBJ whole genome shotgun (WGS) entry which is preliminary data.</text>
</comment>
<gene>
    <name evidence="1" type="ORF">MGAL_10B059839</name>
</gene>
<sequence>MLSKSKQDEKDPYIAMLKYRNTPLENLDSPAQLLMNRILRITVPTIKNRLKSKCDNLKNTQTKMKQQKMIQKQYYDKSSKSLPELQPNDTIRFQHKLKGKWDQGTVVKNKNTPNSYVIETPEGQIFKRNRKHLMKTKGHKIEQTSLEEQMKTITTTI</sequence>
<proteinExistence type="predicted"/>
<dbReference type="AlphaFoldDB" id="A0A8B6FAD2"/>
<evidence type="ECO:0000313" key="2">
    <source>
        <dbReference type="Proteomes" id="UP000596742"/>
    </source>
</evidence>
<dbReference type="OrthoDB" id="6148119at2759"/>
<keyword evidence="2" id="KW-1185">Reference proteome</keyword>
<dbReference type="Proteomes" id="UP000596742">
    <property type="component" value="Unassembled WGS sequence"/>
</dbReference>
<reference evidence="1" key="1">
    <citation type="submission" date="2018-11" db="EMBL/GenBank/DDBJ databases">
        <authorList>
            <person name="Alioto T."/>
            <person name="Alioto T."/>
        </authorList>
    </citation>
    <scope>NUCLEOTIDE SEQUENCE</scope>
</reference>
<accession>A0A8B6FAD2</accession>